<feature type="region of interest" description="Disordered" evidence="8">
    <location>
        <begin position="1"/>
        <end position="23"/>
    </location>
</feature>
<dbReference type="Proteomes" id="UP001497383">
    <property type="component" value="Chromosome 6"/>
</dbReference>
<reference evidence="10 11" key="1">
    <citation type="submission" date="2024-03" db="EMBL/GenBank/DDBJ databases">
        <authorList>
            <person name="Brejova B."/>
        </authorList>
    </citation>
    <scope>NUCLEOTIDE SEQUENCE [LARGE SCALE GENOMIC DNA]</scope>
    <source>
        <strain evidence="10 11">CBS 14171</strain>
    </source>
</reference>
<dbReference type="PANTHER" id="PTHR16140">
    <property type="entry name" value="NON-STRUCTURAL MAINTENANCE OF CHROMOSOMES ELEMENT 4"/>
    <property type="match status" value="1"/>
</dbReference>
<name>A0ABP0ZR96_9ASCO</name>
<proteinExistence type="inferred from homology"/>
<organism evidence="10 11">
    <name type="scientific">Lodderomyces beijingensis</name>
    <dbReference type="NCBI Taxonomy" id="1775926"/>
    <lineage>
        <taxon>Eukaryota</taxon>
        <taxon>Fungi</taxon>
        <taxon>Dikarya</taxon>
        <taxon>Ascomycota</taxon>
        <taxon>Saccharomycotina</taxon>
        <taxon>Pichiomycetes</taxon>
        <taxon>Debaryomycetaceae</taxon>
        <taxon>Candida/Lodderomyces clade</taxon>
        <taxon>Lodderomyces</taxon>
    </lineage>
</organism>
<comment type="similarity">
    <text evidence="2 7">Belongs to the NSE4 family.</text>
</comment>
<feature type="region of interest" description="Disordered" evidence="8">
    <location>
        <begin position="368"/>
        <end position="394"/>
    </location>
</feature>
<keyword evidence="4 7" id="KW-0233">DNA recombination</keyword>
<comment type="function">
    <text evidence="7">Component of the SMC5-SMC6 complex, that promotes sister chromatid alignment after DNA damage and facilitates double-stranded DNA breaks (DSBs) repair via homologous recombination between sister chromatids.</text>
</comment>
<protein>
    <recommendedName>
        <fullName evidence="7">Non-structural maintenance of chromosomes element 4</fullName>
    </recommendedName>
</protein>
<evidence type="ECO:0000256" key="4">
    <source>
        <dbReference type="ARBA" id="ARBA00023172"/>
    </source>
</evidence>
<dbReference type="InterPro" id="IPR027786">
    <property type="entry name" value="Nse4/EID"/>
</dbReference>
<gene>
    <name evidence="10" type="ORF">LODBEIA_P49120</name>
</gene>
<evidence type="ECO:0000313" key="10">
    <source>
        <dbReference type="EMBL" id="CAK9441043.1"/>
    </source>
</evidence>
<dbReference type="Pfam" id="PF08743">
    <property type="entry name" value="Nse4_C"/>
    <property type="match status" value="1"/>
</dbReference>
<feature type="compositionally biased region" description="Acidic residues" evidence="8">
    <location>
        <begin position="138"/>
        <end position="153"/>
    </location>
</feature>
<evidence type="ECO:0000256" key="6">
    <source>
        <dbReference type="ARBA" id="ARBA00023242"/>
    </source>
</evidence>
<sequence length="394" mass="44734">MPPVDVMDRSQSQASRPAKVSKEQHFEAYHTLRQRMKNQLKEAAKGQGTRLSLDNIDELTNLYSILERDHVRDTKVHLEDSEVFKEASGFAALNAKNLRFGDSGIALNESDVLKRIKKWAATDEAVASNQVGINGLEGMDDDDDDDDDDDPITDELPFNQVNWLKLGSLYHQLSKKPVSVDFLYGPLANEKRKVAARARNVDDTTRVSTSTTAKSVAARDIQHDEEKNTAYMVRLIYETFLSKDDGDEISFYKFFIDPDSFAQSVENLFYTSFLIKDGRLKLSAGDDGRPYVKKVSQKEIQENKLDSSNLFSSHHIATFSYDVWQRLIEENDIRDSFLGHRDEVEDQMPSEDLDDDFNDFESRTVLNELIPPNSDSSDSSHIEGQVIEDVDSQD</sequence>
<dbReference type="EMBL" id="OZ022410">
    <property type="protein sequence ID" value="CAK9441043.1"/>
    <property type="molecule type" value="Genomic_DNA"/>
</dbReference>
<evidence type="ECO:0000259" key="9">
    <source>
        <dbReference type="Pfam" id="PF08743"/>
    </source>
</evidence>
<comment type="subunit">
    <text evidence="7">Component of the SMC5-SMC6 complex.</text>
</comment>
<evidence type="ECO:0000256" key="1">
    <source>
        <dbReference type="ARBA" id="ARBA00004123"/>
    </source>
</evidence>
<dbReference type="GeneID" id="92210108"/>
<comment type="subcellular location">
    <subcellularLocation>
        <location evidence="1 7">Nucleus</location>
    </subcellularLocation>
</comment>
<evidence type="ECO:0000256" key="2">
    <source>
        <dbReference type="ARBA" id="ARBA00008997"/>
    </source>
</evidence>
<keyword evidence="3 7" id="KW-0227">DNA damage</keyword>
<accession>A0ABP0ZR96</accession>
<evidence type="ECO:0000256" key="7">
    <source>
        <dbReference type="RuleBase" id="RU365071"/>
    </source>
</evidence>
<dbReference type="InterPro" id="IPR014854">
    <property type="entry name" value="Nse4_C"/>
</dbReference>
<evidence type="ECO:0000256" key="8">
    <source>
        <dbReference type="SAM" id="MobiDB-lite"/>
    </source>
</evidence>
<feature type="domain" description="Non-structural maintenance of chromosome element 4 C-terminal" evidence="9">
    <location>
        <begin position="249"/>
        <end position="338"/>
    </location>
</feature>
<evidence type="ECO:0000256" key="3">
    <source>
        <dbReference type="ARBA" id="ARBA00022763"/>
    </source>
</evidence>
<dbReference type="RefSeq" id="XP_066831850.1">
    <property type="nucleotide sequence ID" value="XM_066975186.1"/>
</dbReference>
<evidence type="ECO:0000313" key="11">
    <source>
        <dbReference type="Proteomes" id="UP001497383"/>
    </source>
</evidence>
<keyword evidence="5 7" id="KW-0234">DNA repair</keyword>
<dbReference type="PANTHER" id="PTHR16140:SF0">
    <property type="entry name" value="NON-STRUCTURAL MAINTENANCE OF CHROMOSOMES ELEMENT 4"/>
    <property type="match status" value="1"/>
</dbReference>
<keyword evidence="6 7" id="KW-0539">Nucleus</keyword>
<evidence type="ECO:0000256" key="5">
    <source>
        <dbReference type="ARBA" id="ARBA00023204"/>
    </source>
</evidence>
<keyword evidence="11" id="KW-1185">Reference proteome</keyword>
<feature type="region of interest" description="Disordered" evidence="8">
    <location>
        <begin position="130"/>
        <end position="153"/>
    </location>
</feature>